<dbReference type="Proteomes" id="UP000887576">
    <property type="component" value="Unplaced"/>
</dbReference>
<dbReference type="WBParaSite" id="JU765_v2.g248.t2">
    <property type="protein sequence ID" value="JU765_v2.g248.t2"/>
    <property type="gene ID" value="JU765_v2.g248"/>
</dbReference>
<reference evidence="2" key="1">
    <citation type="submission" date="2022-11" db="UniProtKB">
        <authorList>
            <consortium name="WormBaseParasite"/>
        </authorList>
    </citation>
    <scope>IDENTIFICATION</scope>
</reference>
<sequence length="1727" mass="198727">MTTTDTTSFFAIPKKFDISGLKLPALAVVQVYERKLLLKKNLHGDFGFRIRRTNPTTDPNSMRIFADPIVIKSGPPRPNDILTNVLPGDELVEVNNVKVANLSREELQKIIEASGDELLIRVKTVPELAHLCGKSRKGIRDEGDTIRLSTDGIVPSDFDSIPEDSRYWLIHSEGYTVCQLMEHLPNNKMKIKVANTLMTVDRSDIERANPTTPNNDISKLVYVNLTSAIHLLRRLSGSGLTYSDAGALNLVALTPSEIEYTNETLIDLFKGSRRDQMPSHIFSTAQLLYRNLQSGARNQSVVFTGLTGSGKSQQLRTFVQYLCGAAGWTKSLTFKAFDAAITILDAFSNCRMPLNANASRCIRMYSLGFDTSAALCSANIKTFLLDTSRLFRSAKQDTYFLIFEYLWSDGDAELKQRLSLDSVAEQFDKYFTRQSDFTGEGTVKNNLKELFSAVEKLELPKSVLDSVFDVLGAILHLKQAQAVDVVASRSCFIRTSNAQIAANLLGVSVEDLSKAVFHGQLISTVPNIMNRSRMANRSETGPEALDSFIQAVYQEVFNVIVILVNSKLNKNYCNVINLLDIPGANFNYQWADFEREKISNFQDFIINYLNERLAELFYDKSFQEPMEVYSREQVKVDVALPLLKPHVLTRIIDRKPQLINSVNLEERSEEERGLLHLLQEEAMFPAGCDSSFLSRIFLHFEDNKLIRRHPEIPSSFILGHCHNTSPTAYNVDGWVREARSSHAWYTAPEFLKNSKKQNIQNLFNNSSSTTDVYKLRHLTQAVQQDSGPKIIGGFFNNIEAQLEYVLSIINRSSKVIFIHCIQPCPIGIHSLSDQTSLMNSKKMDGFDVPYVRSQLQSLLLIDSVRACNRGYPERLPFKDFRRRFQCLIQNHSNPINIQDALDDRGAVKKILETMDIDEHRYRLGISQILLRSDILVELEEKRDLQLSGLIESLQKQCRLHLSYKWLEKRRLQDMAIKCIQKNGLLYLNVKEWNWWKLYTKVKPLLGVAQQDEANREWRERVKKLEYVNNNLRGDCTKFENKIVELEQLLRASSQQSQALSLSLQHESDMRNRFEEELLAARQKLQKTIREYYYYYRHNGGGSGTHFDTFSEISDTNDRRRSITGSTTSLTATKVLTNEEWLNHPKTIELKTELEKLKENELSEQHKAKMATEQLEDVMTEITNLRQKNETLQKNAQNFQTVVDSKEEVIRNLEEQTRQLEQQLSTLKIHESTKNNEIKTLQSENTDLKSSLTKTKRYLKELEDDKQRGGTTEIDQEFLRKAKRELEEKMKKLEEELEEISNENQLLVQNNTRLEMESLKLKNEKKREVETRETEIADIRSSHQRQYRALEEEIESLTKVNQTLTAKCRQLESQGRQLNTHHQSAIDISSNRYKRDYKKVLALLRDSQAMLAAERSAVPVHSHLHQLKLQLEDIEAAKTNAIKEKINVENELNDLKCQFDVLMSSKKLIEDKNMTLLKERNNIRLLLEEQDEQFRELVKKFKAHVQQSQVDSITLTAQADTIAQLEETVKKLNNELATLSDDYQKHCAASIEIREYNKLLLKLRDMESKFSIETAQKQRAESQCETMKDEIETIQEELLAAKMEKDKEIEFSRKNQKERQELEALIKDLRRKLENTTEQLEKERLLTDQRDAEFRKINTDLKNATRRIEELQAALQADITNEDDYSESDDEAMGGDSIGDEEDHDESIGEFRPLRNSTPKESTKSIVT</sequence>
<evidence type="ECO:0000313" key="2">
    <source>
        <dbReference type="WBParaSite" id="JU765_v2.g248.t2"/>
    </source>
</evidence>
<accession>A0AC34R1B2</accession>
<name>A0AC34R1B2_9BILA</name>
<evidence type="ECO:0000313" key="1">
    <source>
        <dbReference type="Proteomes" id="UP000887576"/>
    </source>
</evidence>
<protein>
    <submittedName>
        <fullName evidence="2">Unconventional myosin-XVIIIa</fullName>
    </submittedName>
</protein>
<proteinExistence type="predicted"/>
<organism evidence="1 2">
    <name type="scientific">Panagrolaimus sp. JU765</name>
    <dbReference type="NCBI Taxonomy" id="591449"/>
    <lineage>
        <taxon>Eukaryota</taxon>
        <taxon>Metazoa</taxon>
        <taxon>Ecdysozoa</taxon>
        <taxon>Nematoda</taxon>
        <taxon>Chromadorea</taxon>
        <taxon>Rhabditida</taxon>
        <taxon>Tylenchina</taxon>
        <taxon>Panagrolaimomorpha</taxon>
        <taxon>Panagrolaimoidea</taxon>
        <taxon>Panagrolaimidae</taxon>
        <taxon>Panagrolaimus</taxon>
    </lineage>
</organism>